<dbReference type="OrthoDB" id="792965at2"/>
<dbReference type="RefSeq" id="WP_111625359.1">
    <property type="nucleotide sequence ID" value="NZ_QLLN01000009.1"/>
</dbReference>
<keyword evidence="1" id="KW-0812">Transmembrane</keyword>
<proteinExistence type="predicted"/>
<gene>
    <name evidence="2" type="ORF">LV92_04030</name>
</gene>
<name>A0A327QT52_9FLAO</name>
<dbReference type="AlphaFoldDB" id="A0A327QT52"/>
<evidence type="ECO:0000313" key="3">
    <source>
        <dbReference type="Proteomes" id="UP000249696"/>
    </source>
</evidence>
<sequence length="326" mass="38208">MRKFIGKTISFITYLIIPIVIIFAGSFIIINNGKYWKLPKKTDYIVLGHSHPECAFNDSQISGLVNLGKSGESYFYTYLKANKIIPNNKTLKAVFIEFGNSNIEKNMDSWIWDNEHIQQNFPRFFSLLDYSDFKLLMENNSKSILNCPPSRYIKEIGYTYLSSLIIKKNFLSNTRFGGYNYLDYSKIDSLINNKVPNNKNNEINKKDISETNLKYLQKIVELCNENGIKVFLIRSPLHTKYLAEFHEEEFKRVQNSYFQNIEFLDLASFPLQNNEYADLEHLNYKGAHKFSIWFNQILRNNLLEDIEEQLIIHKTIQASTHNNTLN</sequence>
<accession>A0A327QT52</accession>
<reference evidence="2 3" key="1">
    <citation type="submission" date="2018-06" db="EMBL/GenBank/DDBJ databases">
        <title>Genomic Encyclopedia of Archaeal and Bacterial Type Strains, Phase II (KMG-II): from individual species to whole genera.</title>
        <authorList>
            <person name="Goeker M."/>
        </authorList>
    </citation>
    <scope>NUCLEOTIDE SEQUENCE [LARGE SCALE GENOMIC DNA]</scope>
    <source>
        <strain evidence="2 3">DSM 23522</strain>
    </source>
</reference>
<keyword evidence="1" id="KW-1133">Transmembrane helix</keyword>
<evidence type="ECO:0008006" key="4">
    <source>
        <dbReference type="Google" id="ProtNLM"/>
    </source>
</evidence>
<feature type="transmembrane region" description="Helical" evidence="1">
    <location>
        <begin position="12"/>
        <end position="30"/>
    </location>
</feature>
<keyword evidence="1" id="KW-0472">Membrane</keyword>
<dbReference type="SUPFAM" id="SSF52266">
    <property type="entry name" value="SGNH hydrolase"/>
    <property type="match status" value="1"/>
</dbReference>
<comment type="caution">
    <text evidence="2">The sequence shown here is derived from an EMBL/GenBank/DDBJ whole genome shotgun (WGS) entry which is preliminary data.</text>
</comment>
<evidence type="ECO:0000313" key="2">
    <source>
        <dbReference type="EMBL" id="RAJ07128.1"/>
    </source>
</evidence>
<organism evidence="2 3">
    <name type="scientific">Arenibacter echinorum</name>
    <dbReference type="NCBI Taxonomy" id="440515"/>
    <lineage>
        <taxon>Bacteria</taxon>
        <taxon>Pseudomonadati</taxon>
        <taxon>Bacteroidota</taxon>
        <taxon>Flavobacteriia</taxon>
        <taxon>Flavobacteriales</taxon>
        <taxon>Flavobacteriaceae</taxon>
        <taxon>Arenibacter</taxon>
    </lineage>
</organism>
<evidence type="ECO:0000256" key="1">
    <source>
        <dbReference type="SAM" id="Phobius"/>
    </source>
</evidence>
<dbReference type="EMBL" id="QLLN01000009">
    <property type="protein sequence ID" value="RAJ07128.1"/>
    <property type="molecule type" value="Genomic_DNA"/>
</dbReference>
<protein>
    <recommendedName>
        <fullName evidence="4">SGNH/GDSL hydrolase family protein</fullName>
    </recommendedName>
</protein>
<keyword evidence="3" id="KW-1185">Reference proteome</keyword>
<dbReference type="Proteomes" id="UP000249696">
    <property type="component" value="Unassembled WGS sequence"/>
</dbReference>